<feature type="compositionally biased region" description="Polar residues" evidence="1">
    <location>
        <begin position="192"/>
        <end position="202"/>
    </location>
</feature>
<dbReference type="STRING" id="6689.A0A423SJZ1"/>
<dbReference type="EMBL" id="QCYY01003241">
    <property type="protein sequence ID" value="ROT64526.1"/>
    <property type="molecule type" value="Genomic_DNA"/>
</dbReference>
<accession>A0A423SJZ1</accession>
<comment type="caution">
    <text evidence="2">The sequence shown here is derived from an EMBL/GenBank/DDBJ whole genome shotgun (WGS) entry which is preliminary data.</text>
</comment>
<keyword evidence="3" id="KW-1185">Reference proteome</keyword>
<feature type="compositionally biased region" description="Low complexity" evidence="1">
    <location>
        <begin position="203"/>
        <end position="225"/>
    </location>
</feature>
<evidence type="ECO:0000313" key="3">
    <source>
        <dbReference type="Proteomes" id="UP000283509"/>
    </source>
</evidence>
<feature type="region of interest" description="Disordered" evidence="1">
    <location>
        <begin position="1"/>
        <end position="383"/>
    </location>
</feature>
<reference evidence="2 3" key="2">
    <citation type="submission" date="2019-01" db="EMBL/GenBank/DDBJ databases">
        <title>The decoding of complex shrimp genome reveals the adaptation for benthos swimmer, frequently molting mechanism and breeding impact on genome.</title>
        <authorList>
            <person name="Sun Y."/>
            <person name="Gao Y."/>
            <person name="Yu Y."/>
        </authorList>
    </citation>
    <scope>NUCLEOTIDE SEQUENCE [LARGE SCALE GENOMIC DNA]</scope>
    <source>
        <tissue evidence="2">Muscle</tissue>
    </source>
</reference>
<dbReference type="AlphaFoldDB" id="A0A423SJZ1"/>
<protein>
    <submittedName>
        <fullName evidence="2">Uncharacterized protein</fullName>
    </submittedName>
</protein>
<dbReference type="Proteomes" id="UP000283509">
    <property type="component" value="Unassembled WGS sequence"/>
</dbReference>
<dbReference type="OrthoDB" id="6369290at2759"/>
<name>A0A423SJZ1_PENVA</name>
<feature type="compositionally biased region" description="Polar residues" evidence="1">
    <location>
        <begin position="366"/>
        <end position="383"/>
    </location>
</feature>
<feature type="compositionally biased region" description="Polar residues" evidence="1">
    <location>
        <begin position="275"/>
        <end position="295"/>
    </location>
</feature>
<proteinExistence type="predicted"/>
<evidence type="ECO:0000313" key="2">
    <source>
        <dbReference type="EMBL" id="ROT64526.1"/>
    </source>
</evidence>
<feature type="compositionally biased region" description="Polar residues" evidence="1">
    <location>
        <begin position="58"/>
        <end position="72"/>
    </location>
</feature>
<reference evidence="2 3" key="1">
    <citation type="submission" date="2018-04" db="EMBL/GenBank/DDBJ databases">
        <authorList>
            <person name="Zhang X."/>
            <person name="Yuan J."/>
            <person name="Li F."/>
            <person name="Xiang J."/>
        </authorList>
    </citation>
    <scope>NUCLEOTIDE SEQUENCE [LARGE SCALE GENOMIC DNA]</scope>
    <source>
        <tissue evidence="2">Muscle</tissue>
    </source>
</reference>
<feature type="compositionally biased region" description="Polar residues" evidence="1">
    <location>
        <begin position="334"/>
        <end position="349"/>
    </location>
</feature>
<sequence length="449" mass="49828">MKTSTDGEEYMTQSVSSKDGKTTFTTEGVNNKTTNSVEVIGGEDFEAKRRVRIPPFSNPSHSSEQARTSKPSAVSRIPPFSNPSHSSEQAGLRSQAVSESLPFLTPLIPEQARTSKPSAVKDFETKRRVRIPPFSNPSHPSEQARTSKPNAVSESLPFLTPLIHPNRRGLRNQAPCEDFETKRRVRIPPFSNPSHSPEQARTSKPSACPSSSAPNPSFSNPSHSSEQARTSKPSAVSESVPFLKPSHPSEQARTSKPSAAPCEDFETKRRVRIPSFSNPSHSSEQARTSKPSAVSESLPFLTRLIHPNRRGLRSQTPCEDFEAKRRVRIPPFSNPSHSSEQARTSNQTPCEDFEAKRRVRIPPFSNPSHSSEQARTSKPSAVSESLPFLTRLTHYFEAKRRVRIREDFEAKRHVQGKTGHRVVVESSNDNTGRPSTVVKKVTSQSRVVM</sequence>
<feature type="compositionally biased region" description="Polar residues" evidence="1">
    <location>
        <begin position="136"/>
        <end position="153"/>
    </location>
</feature>
<feature type="compositionally biased region" description="Polar residues" evidence="1">
    <location>
        <begin position="248"/>
        <end position="257"/>
    </location>
</feature>
<evidence type="ECO:0000256" key="1">
    <source>
        <dbReference type="SAM" id="MobiDB-lite"/>
    </source>
</evidence>
<feature type="compositionally biased region" description="Polar residues" evidence="1">
    <location>
        <begin position="227"/>
        <end position="237"/>
    </location>
</feature>
<gene>
    <name evidence="2" type="ORF">C7M84_017532</name>
</gene>
<organism evidence="2 3">
    <name type="scientific">Penaeus vannamei</name>
    <name type="common">Whiteleg shrimp</name>
    <name type="synonym">Litopenaeus vannamei</name>
    <dbReference type="NCBI Taxonomy" id="6689"/>
    <lineage>
        <taxon>Eukaryota</taxon>
        <taxon>Metazoa</taxon>
        <taxon>Ecdysozoa</taxon>
        <taxon>Arthropoda</taxon>
        <taxon>Crustacea</taxon>
        <taxon>Multicrustacea</taxon>
        <taxon>Malacostraca</taxon>
        <taxon>Eumalacostraca</taxon>
        <taxon>Eucarida</taxon>
        <taxon>Decapoda</taxon>
        <taxon>Dendrobranchiata</taxon>
        <taxon>Penaeoidea</taxon>
        <taxon>Penaeidae</taxon>
        <taxon>Penaeus</taxon>
    </lineage>
</organism>
<feature type="compositionally biased region" description="Polar residues" evidence="1">
    <location>
        <begin position="11"/>
        <end position="37"/>
    </location>
</feature>